<feature type="region of interest" description="Disordered" evidence="1">
    <location>
        <begin position="1"/>
        <end position="21"/>
    </location>
</feature>
<evidence type="ECO:0000256" key="1">
    <source>
        <dbReference type="SAM" id="MobiDB-lite"/>
    </source>
</evidence>
<gene>
    <name evidence="2" type="ORF">FALBO_11635</name>
</gene>
<dbReference type="Proteomes" id="UP000554235">
    <property type="component" value="Unassembled WGS sequence"/>
</dbReference>
<feature type="compositionally biased region" description="Basic and acidic residues" evidence="1">
    <location>
        <begin position="76"/>
        <end position="88"/>
    </location>
</feature>
<keyword evidence="3" id="KW-1185">Reference proteome</keyword>
<sequence>MTRHLETREEPPRPTLPNPTSVITVIAAIDRLPLPHRLPAPQSTAAKSRRQPPTSASPSSVLDLDSKTPRQTPRSANKDHGFGDELGIKQRAITPGVTSRPTY</sequence>
<proteinExistence type="predicted"/>
<evidence type="ECO:0000313" key="2">
    <source>
        <dbReference type="EMBL" id="KAF4461565.1"/>
    </source>
</evidence>
<dbReference type="AlphaFoldDB" id="A0A8H4P705"/>
<protein>
    <submittedName>
        <fullName evidence="2">Uncharacterized protein</fullName>
    </submittedName>
</protein>
<feature type="region of interest" description="Disordered" evidence="1">
    <location>
        <begin position="34"/>
        <end position="103"/>
    </location>
</feature>
<organism evidence="2 3">
    <name type="scientific">Fusarium albosuccineum</name>
    <dbReference type="NCBI Taxonomy" id="1237068"/>
    <lineage>
        <taxon>Eukaryota</taxon>
        <taxon>Fungi</taxon>
        <taxon>Dikarya</taxon>
        <taxon>Ascomycota</taxon>
        <taxon>Pezizomycotina</taxon>
        <taxon>Sordariomycetes</taxon>
        <taxon>Hypocreomycetidae</taxon>
        <taxon>Hypocreales</taxon>
        <taxon>Nectriaceae</taxon>
        <taxon>Fusarium</taxon>
        <taxon>Fusarium decemcellulare species complex</taxon>
    </lineage>
</organism>
<dbReference type="EMBL" id="JAADYS010001695">
    <property type="protein sequence ID" value="KAF4461565.1"/>
    <property type="molecule type" value="Genomic_DNA"/>
</dbReference>
<evidence type="ECO:0000313" key="3">
    <source>
        <dbReference type="Proteomes" id="UP000554235"/>
    </source>
</evidence>
<comment type="caution">
    <text evidence="2">The sequence shown here is derived from an EMBL/GenBank/DDBJ whole genome shotgun (WGS) entry which is preliminary data.</text>
</comment>
<accession>A0A8H4P705</accession>
<feature type="compositionally biased region" description="Polar residues" evidence="1">
    <location>
        <begin position="41"/>
        <end position="60"/>
    </location>
</feature>
<feature type="compositionally biased region" description="Basic and acidic residues" evidence="1">
    <location>
        <begin position="1"/>
        <end position="12"/>
    </location>
</feature>
<name>A0A8H4P705_9HYPO</name>
<reference evidence="2 3" key="1">
    <citation type="submission" date="2020-01" db="EMBL/GenBank/DDBJ databases">
        <title>Identification and distribution of gene clusters putatively required for synthesis of sphingolipid metabolism inhibitors in phylogenetically diverse species of the filamentous fungus Fusarium.</title>
        <authorList>
            <person name="Kim H.-S."/>
            <person name="Busman M."/>
            <person name="Brown D.W."/>
            <person name="Divon H."/>
            <person name="Uhlig S."/>
            <person name="Proctor R.H."/>
        </authorList>
    </citation>
    <scope>NUCLEOTIDE SEQUENCE [LARGE SCALE GENOMIC DNA]</scope>
    <source>
        <strain evidence="2 3">NRRL 20459</strain>
    </source>
</reference>